<protein>
    <recommendedName>
        <fullName evidence="4">Protein LNK3</fullName>
    </recommendedName>
</protein>
<evidence type="ECO:0008006" key="4">
    <source>
        <dbReference type="Google" id="ProtNLM"/>
    </source>
</evidence>
<evidence type="ECO:0000313" key="3">
    <source>
        <dbReference type="Proteomes" id="UP000655225"/>
    </source>
</evidence>
<dbReference type="PANTHER" id="PTHR33334">
    <property type="entry name" value="PROTEIN LNK1"/>
    <property type="match status" value="1"/>
</dbReference>
<dbReference type="AlphaFoldDB" id="A0A834Z289"/>
<organism evidence="2 3">
    <name type="scientific">Tetracentron sinense</name>
    <name type="common">Spur-leaf</name>
    <dbReference type="NCBI Taxonomy" id="13715"/>
    <lineage>
        <taxon>Eukaryota</taxon>
        <taxon>Viridiplantae</taxon>
        <taxon>Streptophyta</taxon>
        <taxon>Embryophyta</taxon>
        <taxon>Tracheophyta</taxon>
        <taxon>Spermatophyta</taxon>
        <taxon>Magnoliopsida</taxon>
        <taxon>Trochodendrales</taxon>
        <taxon>Trochodendraceae</taxon>
        <taxon>Tetracentron</taxon>
    </lineage>
</organism>
<evidence type="ECO:0000313" key="2">
    <source>
        <dbReference type="EMBL" id="KAF8398215.1"/>
    </source>
</evidence>
<keyword evidence="3" id="KW-1185">Reference proteome</keyword>
<name>A0A834Z289_TETSI</name>
<dbReference type="GO" id="GO:0006355">
    <property type="term" value="P:regulation of DNA-templated transcription"/>
    <property type="evidence" value="ECO:0007669"/>
    <property type="project" value="InterPro"/>
</dbReference>
<proteinExistence type="predicted"/>
<dbReference type="InterPro" id="IPR039928">
    <property type="entry name" value="LNK"/>
</dbReference>
<dbReference type="OMA" id="THLANIW"/>
<sequence length="451" mass="50634">MDPSEMHHMEWYFGNESDDLVVPKYQDPSERFLSADYWLQWGITTPESFSSADTYCVWGTNLTVDELNFDGQSLHDEVDKENSALEGELSSDSNRCGGFSSVGQGAERNPEASSHRTTRLDDRPDYQLDGLAEMDQTDDIFLSLLLEEEMPGMENLCRPACIFPESQGSTMPPDNLLTDMIADTCSISRDLSGLGSSKHLKTRDFPPTGWVKEEDDPLHFMSPNSEKMKGSLTLKAPLVNELNPSELNSPCKANRHVNEETPLEESVLQELEMAMTQLTQKTRFYFRDAFYRLAKNSEQQCMIIQRKSGEITMEEPAFSMVHNPTFRLGGSEHSQSETNAINRTIVNLIFNNLNVDAKDLSCIASVNLCKEAIATTGSRNYSLNQPQVVPQCPPQILPGDSEVAFVGRENKTTLNFCKELPQTDSVRNMTRIQEFIEDKNLVLSTAVIPVI</sequence>
<dbReference type="OrthoDB" id="1939712at2759"/>
<gene>
    <name evidence="2" type="ORF">HHK36_017141</name>
</gene>
<feature type="compositionally biased region" description="Basic and acidic residues" evidence="1">
    <location>
        <begin position="108"/>
        <end position="124"/>
    </location>
</feature>
<reference evidence="2 3" key="1">
    <citation type="submission" date="2020-04" db="EMBL/GenBank/DDBJ databases">
        <title>Plant Genome Project.</title>
        <authorList>
            <person name="Zhang R.-G."/>
        </authorList>
    </citation>
    <scope>NUCLEOTIDE SEQUENCE [LARGE SCALE GENOMIC DNA]</scope>
    <source>
        <strain evidence="2">YNK0</strain>
        <tissue evidence="2">Leaf</tissue>
    </source>
</reference>
<evidence type="ECO:0000256" key="1">
    <source>
        <dbReference type="SAM" id="MobiDB-lite"/>
    </source>
</evidence>
<dbReference type="PANTHER" id="PTHR33334:SF10">
    <property type="entry name" value="PROTEIN LNK4"/>
    <property type="match status" value="1"/>
</dbReference>
<dbReference type="EMBL" id="JABCRI010000011">
    <property type="protein sequence ID" value="KAF8398215.1"/>
    <property type="molecule type" value="Genomic_DNA"/>
</dbReference>
<dbReference type="Proteomes" id="UP000655225">
    <property type="component" value="Unassembled WGS sequence"/>
</dbReference>
<comment type="caution">
    <text evidence="2">The sequence shown here is derived from an EMBL/GenBank/DDBJ whole genome shotgun (WGS) entry which is preliminary data.</text>
</comment>
<feature type="region of interest" description="Disordered" evidence="1">
    <location>
        <begin position="86"/>
        <end position="124"/>
    </location>
</feature>
<dbReference type="GO" id="GO:0007623">
    <property type="term" value="P:circadian rhythm"/>
    <property type="evidence" value="ECO:0007669"/>
    <property type="project" value="InterPro"/>
</dbReference>
<accession>A0A834Z289</accession>